<evidence type="ECO:0000313" key="8">
    <source>
        <dbReference type="Proteomes" id="UP000242525"/>
    </source>
</evidence>
<feature type="region of interest" description="Disordered" evidence="5">
    <location>
        <begin position="538"/>
        <end position="561"/>
    </location>
</feature>
<comment type="caution">
    <text evidence="7">The sequence shown here is derived from an EMBL/GenBank/DDBJ whole genome shotgun (WGS) entry which is preliminary data.</text>
</comment>
<keyword evidence="2 6" id="KW-0812">Transmembrane</keyword>
<feature type="transmembrane region" description="Helical" evidence="6">
    <location>
        <begin position="48"/>
        <end position="68"/>
    </location>
</feature>
<dbReference type="EMBL" id="CCBN010000021">
    <property type="protein sequence ID" value="CDO57411.1"/>
    <property type="molecule type" value="Genomic_DNA"/>
</dbReference>
<organism evidence="7 8">
    <name type="scientific">Geotrichum candidum</name>
    <name type="common">Oospora lactis</name>
    <name type="synonym">Dipodascus geotrichum</name>
    <dbReference type="NCBI Taxonomy" id="1173061"/>
    <lineage>
        <taxon>Eukaryota</taxon>
        <taxon>Fungi</taxon>
        <taxon>Dikarya</taxon>
        <taxon>Ascomycota</taxon>
        <taxon>Saccharomycotina</taxon>
        <taxon>Dipodascomycetes</taxon>
        <taxon>Dipodascales</taxon>
        <taxon>Dipodascaceae</taxon>
        <taxon>Geotrichum</taxon>
    </lineage>
</organism>
<dbReference type="GO" id="GO:0000329">
    <property type="term" value="C:fungal-type vacuole membrane"/>
    <property type="evidence" value="ECO:0007669"/>
    <property type="project" value="TreeGrafter"/>
</dbReference>
<dbReference type="SUPFAM" id="SSF103473">
    <property type="entry name" value="MFS general substrate transporter"/>
    <property type="match status" value="1"/>
</dbReference>
<dbReference type="STRING" id="1173061.A0A0J9XJH6"/>
<feature type="transmembrane region" description="Helical" evidence="6">
    <location>
        <begin position="101"/>
        <end position="120"/>
    </location>
</feature>
<dbReference type="AlphaFoldDB" id="A0A0J9XJH6"/>
<dbReference type="PANTHER" id="PTHR21576:SF158">
    <property type="entry name" value="RIBOSOMAL RNA-PROCESSING PROTEIN 12-LIKE CONSERVED DOMAIN-CONTAINING PROTEIN"/>
    <property type="match status" value="1"/>
</dbReference>
<feature type="compositionally biased region" description="Polar residues" evidence="5">
    <location>
        <begin position="549"/>
        <end position="561"/>
    </location>
</feature>
<dbReference type="InterPro" id="IPR036259">
    <property type="entry name" value="MFS_trans_sf"/>
</dbReference>
<keyword evidence="3 6" id="KW-1133">Transmembrane helix</keyword>
<evidence type="ECO:0000256" key="1">
    <source>
        <dbReference type="ARBA" id="ARBA00004141"/>
    </source>
</evidence>
<feature type="compositionally biased region" description="Acidic residues" evidence="5">
    <location>
        <begin position="248"/>
        <end position="262"/>
    </location>
</feature>
<feature type="transmembrane region" description="Helical" evidence="6">
    <location>
        <begin position="167"/>
        <end position="187"/>
    </location>
</feature>
<accession>A0A0J9XJH6</accession>
<evidence type="ECO:0000256" key="4">
    <source>
        <dbReference type="ARBA" id="ARBA00023136"/>
    </source>
</evidence>
<evidence type="ECO:0000256" key="6">
    <source>
        <dbReference type="SAM" id="Phobius"/>
    </source>
</evidence>
<evidence type="ECO:0008006" key="9">
    <source>
        <dbReference type="Google" id="ProtNLM"/>
    </source>
</evidence>
<dbReference type="PANTHER" id="PTHR21576">
    <property type="entry name" value="UNCHARACTERIZED NODULIN-LIKE PROTEIN"/>
    <property type="match status" value="1"/>
</dbReference>
<feature type="transmembrane region" description="Helical" evidence="6">
    <location>
        <begin position="500"/>
        <end position="519"/>
    </location>
</feature>
<feature type="transmembrane region" description="Helical" evidence="6">
    <location>
        <begin position="140"/>
        <end position="161"/>
    </location>
</feature>
<keyword evidence="8" id="KW-1185">Reference proteome</keyword>
<feature type="compositionally biased region" description="Low complexity" evidence="5">
    <location>
        <begin position="230"/>
        <end position="240"/>
    </location>
</feature>
<dbReference type="GO" id="GO:0022857">
    <property type="term" value="F:transmembrane transporter activity"/>
    <property type="evidence" value="ECO:0007669"/>
    <property type="project" value="InterPro"/>
</dbReference>
<keyword evidence="4 6" id="KW-0472">Membrane</keyword>
<feature type="transmembrane region" description="Helical" evidence="6">
    <location>
        <begin position="407"/>
        <end position="430"/>
    </location>
</feature>
<evidence type="ECO:0000256" key="2">
    <source>
        <dbReference type="ARBA" id="ARBA00022692"/>
    </source>
</evidence>
<dbReference type="OrthoDB" id="410267at2759"/>
<evidence type="ECO:0000313" key="7">
    <source>
        <dbReference type="EMBL" id="CDO57411.1"/>
    </source>
</evidence>
<reference evidence="7" key="1">
    <citation type="submission" date="2014-03" db="EMBL/GenBank/DDBJ databases">
        <authorList>
            <person name="Casaregola S."/>
        </authorList>
    </citation>
    <scope>NUCLEOTIDE SEQUENCE [LARGE SCALE GENOMIC DNA]</scope>
    <source>
        <strain evidence="7">CLIB 918</strain>
    </source>
</reference>
<dbReference type="Gene3D" id="1.20.1250.20">
    <property type="entry name" value="MFS general substrate transporter like domains"/>
    <property type="match status" value="2"/>
</dbReference>
<evidence type="ECO:0000256" key="3">
    <source>
        <dbReference type="ARBA" id="ARBA00022989"/>
    </source>
</evidence>
<comment type="subcellular location">
    <subcellularLocation>
        <location evidence="1">Membrane</location>
        <topology evidence="1">Multi-pass membrane protein</topology>
    </subcellularLocation>
</comment>
<name>A0A0J9XJH6_GEOCN</name>
<gene>
    <name evidence="7" type="ORF">BN980_GECA21s00780g</name>
</gene>
<proteinExistence type="predicted"/>
<feature type="transmembrane region" description="Helical" evidence="6">
    <location>
        <begin position="380"/>
        <end position="401"/>
    </location>
</feature>
<feature type="transmembrane region" description="Helical" evidence="6">
    <location>
        <begin position="75"/>
        <end position="95"/>
    </location>
</feature>
<feature type="transmembrane region" description="Helical" evidence="6">
    <location>
        <begin position="9"/>
        <end position="28"/>
    </location>
</feature>
<feature type="compositionally biased region" description="Polar residues" evidence="5">
    <location>
        <begin position="220"/>
        <end position="229"/>
    </location>
</feature>
<dbReference type="Pfam" id="PF07690">
    <property type="entry name" value="MFS_1"/>
    <property type="match status" value="1"/>
</dbReference>
<feature type="transmembrane region" description="Helical" evidence="6">
    <location>
        <begin position="295"/>
        <end position="322"/>
    </location>
</feature>
<feature type="region of interest" description="Disordered" evidence="5">
    <location>
        <begin position="220"/>
        <end position="262"/>
    </location>
</feature>
<feature type="transmembrane region" description="Helical" evidence="6">
    <location>
        <begin position="442"/>
        <end position="460"/>
    </location>
</feature>
<evidence type="ECO:0000256" key="5">
    <source>
        <dbReference type="SAM" id="MobiDB-lite"/>
    </source>
</evidence>
<protein>
    <recommendedName>
        <fullName evidence="9">Nodulin-like domain-containing protein</fullName>
    </recommendedName>
</protein>
<dbReference type="Proteomes" id="UP000242525">
    <property type="component" value="Unassembled WGS sequence"/>
</dbReference>
<dbReference type="PROSITE" id="PS51257">
    <property type="entry name" value="PROKAR_LIPOPROTEIN"/>
    <property type="match status" value="1"/>
</dbReference>
<sequence length="561" mass="60201">MTHRSSQRYVAVGASFLTSLACGTMYVFSAYSTQLADRLHLTATQSALVGMMGTLGVSLLGSIAGIITDRFGPSIPVFAGALCLFAGYATLYVAYVHSISVIPLLAFGSCLSGFGSTLAYSASIKTAALNLPAARGTAVAFPLAAFGLSAVFFTTIASLLVPNDTAGFLALLAVLTSTLCLINLPFLKFPPHHQHHLSVTGDDSQTGGYVAITEDNAATSAGSSYEPTLSGSNNSSNTSGKPIHTTAEDVDPAFETDSDNDEEDNIKIRQLHEHDLHHSFTVWEMFATVEFWAQFWVLGLLAGVGQMYIYCCGYIVRALVIYDSIAGGSGQSPDGPEIARSIQSIQALQVALISISSFVGRLISGTVSDLLSQRLRVQRLWMVCVATGISLLANISMISFVTNAWHLWVVSLSVGTAYGLMFGVFPTIVCDTFGIQHFSKNWGFVAISPVFTIFVFNRLFGKVYDHNSVPDGYSLPLSSTVVAEGTLVCLKGAGCYSRAFAITSFVSLCTLVLIAWMIYTEKHQPTLKQDVINNRHRDGDHTQRLYTPDQASDASGRTQTV</sequence>
<dbReference type="InterPro" id="IPR011701">
    <property type="entry name" value="MFS"/>
</dbReference>